<organism evidence="6">
    <name type="scientific">Aureoumbra lagunensis</name>
    <dbReference type="NCBI Taxonomy" id="44058"/>
    <lineage>
        <taxon>Eukaryota</taxon>
        <taxon>Sar</taxon>
        <taxon>Stramenopiles</taxon>
        <taxon>Ochrophyta</taxon>
        <taxon>Pelagophyceae</taxon>
        <taxon>Pelagomonadales</taxon>
        <taxon>Aureoumbra</taxon>
    </lineage>
</organism>
<dbReference type="PROSITE" id="PS50081">
    <property type="entry name" value="ZF_DAG_PE_2"/>
    <property type="match status" value="1"/>
</dbReference>
<protein>
    <recommendedName>
        <fullName evidence="7">VPS9 domain-containing protein</fullName>
    </recommendedName>
</protein>
<dbReference type="InterPro" id="IPR003123">
    <property type="entry name" value="VPS9"/>
</dbReference>
<accession>A0A7S3K0A3</accession>
<dbReference type="GO" id="GO:0046872">
    <property type="term" value="F:metal ion binding"/>
    <property type="evidence" value="ECO:0007669"/>
    <property type="project" value="UniProtKB-KW"/>
</dbReference>
<dbReference type="Gene3D" id="1.20.1050.80">
    <property type="entry name" value="VPS9 domain"/>
    <property type="match status" value="1"/>
</dbReference>
<gene>
    <name evidence="6" type="ORF">ALAG00032_LOCUS8816</name>
</gene>
<feature type="domain" description="VPS9" evidence="5">
    <location>
        <begin position="408"/>
        <end position="532"/>
    </location>
</feature>
<evidence type="ECO:0000256" key="1">
    <source>
        <dbReference type="ARBA" id="ARBA00022723"/>
    </source>
</evidence>
<keyword evidence="2" id="KW-0862">Zinc</keyword>
<name>A0A7S3K0A3_9STRA</name>
<dbReference type="InterPro" id="IPR046349">
    <property type="entry name" value="C1-like_sf"/>
</dbReference>
<evidence type="ECO:0008006" key="7">
    <source>
        <dbReference type="Google" id="ProtNLM"/>
    </source>
</evidence>
<dbReference type="AlphaFoldDB" id="A0A7S3K0A3"/>
<feature type="domain" description="Phorbol-ester/DAG-type" evidence="4">
    <location>
        <begin position="31"/>
        <end position="82"/>
    </location>
</feature>
<keyword evidence="3" id="KW-1133">Transmembrane helix</keyword>
<sequence length="532" mass="57930">MKELQEERRIVNAYATRALINEQVMRSPRHGHAWCRHRRVFLSPSRRCHGCGKMVWQDIVMCPLCGVLAHRFCANRRGINVCSATVIELHSQQDSRKPSLAAMRYDSIQRAAKTRFGSIILNAVERRRGFLEKADRDVSGTDHVALDLEIHRLRCAKEDKAMPLHASSSPTDDEESLPAKKRMFFKGASALAGATVVGAAAGSVIAGPAGAMVGAKLAQSSVQMGALIGVAVGYRYMLSEEKSSPVISMGAAGRKAAIRATMGRLGRGGSDEPWAAAAAASVASAQLDNLPLEKVLNPDQDIAELVNKLLAPDNNSEQDSPPRRVMIALNFIFQNLLLQEEQAQQPSLDRIIDAVLRFSRILCVEFVAYIPSLAASPSTLDATEHAVDAFVFTECYAMIFPFFISLVQIQDYALNAAYDIPITALKKVSHSAFDDARTGLIRAANTKPPLAKLELFTTAVRDLARAGGDEDVDADLLLPLAVDCLRAARISNFNAHLGYIEAFCHSRDFLGAQGYAFTTLRCAVAFLCNSEN</sequence>
<dbReference type="PROSITE" id="PS51205">
    <property type="entry name" value="VPS9"/>
    <property type="match status" value="1"/>
</dbReference>
<keyword evidence="3" id="KW-0472">Membrane</keyword>
<feature type="transmembrane region" description="Helical" evidence="3">
    <location>
        <begin position="190"/>
        <end position="211"/>
    </location>
</feature>
<dbReference type="EMBL" id="HBIJ01013027">
    <property type="protein sequence ID" value="CAE0368055.1"/>
    <property type="molecule type" value="Transcribed_RNA"/>
</dbReference>
<evidence type="ECO:0000259" key="5">
    <source>
        <dbReference type="PROSITE" id="PS51205"/>
    </source>
</evidence>
<keyword evidence="3" id="KW-0812">Transmembrane</keyword>
<evidence type="ECO:0000313" key="6">
    <source>
        <dbReference type="EMBL" id="CAE0368055.1"/>
    </source>
</evidence>
<proteinExistence type="predicted"/>
<dbReference type="Pfam" id="PF02204">
    <property type="entry name" value="VPS9"/>
    <property type="match status" value="1"/>
</dbReference>
<reference evidence="6" key="1">
    <citation type="submission" date="2021-01" db="EMBL/GenBank/DDBJ databases">
        <authorList>
            <person name="Corre E."/>
            <person name="Pelletier E."/>
            <person name="Niang G."/>
            <person name="Scheremetjew M."/>
            <person name="Finn R."/>
            <person name="Kale V."/>
            <person name="Holt S."/>
            <person name="Cochrane G."/>
            <person name="Meng A."/>
            <person name="Brown T."/>
            <person name="Cohen L."/>
        </authorList>
    </citation>
    <scope>NUCLEOTIDE SEQUENCE</scope>
    <source>
        <strain evidence="6">CCMP1510</strain>
    </source>
</reference>
<dbReference type="SUPFAM" id="SSF109993">
    <property type="entry name" value="VPS9 domain"/>
    <property type="match status" value="1"/>
</dbReference>
<dbReference type="SUPFAM" id="SSF57889">
    <property type="entry name" value="Cysteine-rich domain"/>
    <property type="match status" value="1"/>
</dbReference>
<dbReference type="InterPro" id="IPR002219">
    <property type="entry name" value="PKC_DAG/PE"/>
</dbReference>
<evidence type="ECO:0000256" key="3">
    <source>
        <dbReference type="SAM" id="Phobius"/>
    </source>
</evidence>
<dbReference type="InterPro" id="IPR037191">
    <property type="entry name" value="VPS9_dom_sf"/>
</dbReference>
<keyword evidence="1" id="KW-0479">Metal-binding</keyword>
<evidence type="ECO:0000259" key="4">
    <source>
        <dbReference type="PROSITE" id="PS50081"/>
    </source>
</evidence>
<evidence type="ECO:0000256" key="2">
    <source>
        <dbReference type="ARBA" id="ARBA00022833"/>
    </source>
</evidence>